<evidence type="ECO:0000256" key="4">
    <source>
        <dbReference type="ARBA" id="ARBA00022801"/>
    </source>
</evidence>
<evidence type="ECO:0000256" key="8">
    <source>
        <dbReference type="ARBA" id="ARBA00023235"/>
    </source>
</evidence>
<evidence type="ECO:0000256" key="9">
    <source>
        <dbReference type="ARBA" id="ARBA00044940"/>
    </source>
</evidence>
<dbReference type="CDD" id="cd00984">
    <property type="entry name" value="DnaB_C"/>
    <property type="match status" value="1"/>
</dbReference>
<dbReference type="InterPro" id="IPR007694">
    <property type="entry name" value="DNA_helicase_DnaB-like_C"/>
</dbReference>
<dbReference type="PANTHER" id="PTHR30153:SF2">
    <property type="entry name" value="REPLICATIVE DNA HELICASE"/>
    <property type="match status" value="1"/>
</dbReference>
<keyword evidence="7" id="KW-0238">DNA-binding</keyword>
<dbReference type="GO" id="GO:0003677">
    <property type="term" value="F:DNA binding"/>
    <property type="evidence" value="ECO:0007669"/>
    <property type="project" value="UniProtKB-KW"/>
</dbReference>
<keyword evidence="3" id="KW-0547">Nucleotide-binding</keyword>
<evidence type="ECO:0000256" key="10">
    <source>
        <dbReference type="ARBA" id="ARBA00044969"/>
    </source>
</evidence>
<keyword evidence="5 15" id="KW-0347">Helicase</keyword>
<dbReference type="PANTHER" id="PTHR30153">
    <property type="entry name" value="REPLICATIVE DNA HELICASE DNAB"/>
    <property type="match status" value="1"/>
</dbReference>
<dbReference type="InterPro" id="IPR007693">
    <property type="entry name" value="DNA_helicase_DnaB-like_N"/>
</dbReference>
<dbReference type="GO" id="GO:0016787">
    <property type="term" value="F:hydrolase activity"/>
    <property type="evidence" value="ECO:0007669"/>
    <property type="project" value="UniProtKB-KW"/>
</dbReference>
<comment type="function">
    <text evidence="9">The intein is an endonuclease.</text>
</comment>
<organism evidence="15 16">
    <name type="scientific">Deinococcus soli</name>
    <name type="common">ex Cha et al. 2016</name>
    <dbReference type="NCBI Taxonomy" id="1309411"/>
    <lineage>
        <taxon>Bacteria</taxon>
        <taxon>Thermotogati</taxon>
        <taxon>Deinococcota</taxon>
        <taxon>Deinococci</taxon>
        <taxon>Deinococcales</taxon>
        <taxon>Deinococcaceae</taxon>
        <taxon>Deinococcus</taxon>
    </lineage>
</organism>
<proteinExistence type="inferred from homology"/>
<protein>
    <recommendedName>
        <fullName evidence="10">DNA 5'-3' helicase</fullName>
        <ecNumber evidence="10">5.6.2.3</ecNumber>
    </recommendedName>
    <alternativeName>
        <fullName evidence="11">DNA 5'-3' helicase DnaB</fullName>
    </alternativeName>
</protein>
<evidence type="ECO:0000256" key="3">
    <source>
        <dbReference type="ARBA" id="ARBA00022741"/>
    </source>
</evidence>
<evidence type="ECO:0000259" key="13">
    <source>
        <dbReference type="PROSITE" id="PS50819"/>
    </source>
</evidence>
<gene>
    <name evidence="15" type="ORF">J2Y00_002020</name>
</gene>
<dbReference type="RefSeq" id="WP_309854959.1">
    <property type="nucleotide sequence ID" value="NZ_JAVDQJ010000005.1"/>
</dbReference>
<dbReference type="SUPFAM" id="SSF52540">
    <property type="entry name" value="P-loop containing nucleoside triphosphate hydrolases"/>
    <property type="match status" value="1"/>
</dbReference>
<dbReference type="GO" id="GO:0005829">
    <property type="term" value="C:cytosol"/>
    <property type="evidence" value="ECO:0007669"/>
    <property type="project" value="TreeGrafter"/>
</dbReference>
<evidence type="ECO:0000256" key="1">
    <source>
        <dbReference type="ARBA" id="ARBA00008428"/>
    </source>
</evidence>
<keyword evidence="2" id="KW-0235">DNA replication</keyword>
<dbReference type="GO" id="GO:0005524">
    <property type="term" value="F:ATP binding"/>
    <property type="evidence" value="ECO:0007669"/>
    <property type="project" value="UniProtKB-KW"/>
</dbReference>
<dbReference type="InterPro" id="IPR004042">
    <property type="entry name" value="Intein_endonuc_central"/>
</dbReference>
<feature type="domain" description="SF4 helicase" evidence="14">
    <location>
        <begin position="512"/>
        <end position="738"/>
    </location>
</feature>
<evidence type="ECO:0000256" key="2">
    <source>
        <dbReference type="ARBA" id="ARBA00022705"/>
    </source>
</evidence>
<dbReference type="PROSITE" id="PS50819">
    <property type="entry name" value="INTEIN_ENDONUCLEASE"/>
    <property type="match status" value="1"/>
</dbReference>
<evidence type="ECO:0000259" key="14">
    <source>
        <dbReference type="PROSITE" id="PS51199"/>
    </source>
</evidence>
<dbReference type="GO" id="GO:0004519">
    <property type="term" value="F:endonuclease activity"/>
    <property type="evidence" value="ECO:0007669"/>
    <property type="project" value="InterPro"/>
</dbReference>
<dbReference type="SUPFAM" id="SSF55608">
    <property type="entry name" value="Homing endonucleases"/>
    <property type="match status" value="1"/>
</dbReference>
<evidence type="ECO:0000256" key="12">
    <source>
        <dbReference type="ARBA" id="ARBA00048954"/>
    </source>
</evidence>
<dbReference type="EC" id="5.6.2.3" evidence="10"/>
<comment type="similarity">
    <text evidence="1">Belongs to the helicase family. DnaB subfamily.</text>
</comment>
<dbReference type="SUPFAM" id="SSF51294">
    <property type="entry name" value="Hedgehog/intein (Hint) domain"/>
    <property type="match status" value="1"/>
</dbReference>
<dbReference type="InterPro" id="IPR016136">
    <property type="entry name" value="DNA_helicase_N/primase_C"/>
</dbReference>
<sequence length="739" mass="81752">MTQRQSIPSRPHPVTAPLNPDAMGFEELLRVPPHHREAELSVLSSILIDHDVLHETLVSSLQPDMFYFGAHRLAYQAMRRIHHRGDPVDLVTLSEELTRTQHLDEVGGIAFLTGLADQVPTAAYATAHARIVHEQYQLRFAIQGARNVITAALAKDLSKVTLAAEQLIAPNPTEVRAQTHGAVANAAYEKILARVRGESDDLLRSGFAGLEKQHAGFARQSMTIVAARPSMGKAQPLDALILTAEGFRRMGDLKLGDELASVDGAPSFVTGVYPQGRRTVYKVTFADGRSTLACDEHLWHVTDHAARTTQVLSTLHLRRLVSGRKGKHHLSVPLFSGHFGHHGQLPVDPELLGRALGDRSAERDHTALLTQVTDPGDPRLPASYLNAPRSDRAALLRGLLDEGGLIEDTDIAIPMTSRALAEDIAVLVRSLGGEATVRRLPAGGEVALRLPRYDGLFSCEGRRRRAQNDAACLPSLQITKVERVGESECQCIRVSHSSSLYVTDDFVVTHNTAFSMSVVHNLARARRRILVVSLEMPATELEMRHIAAAARVNLDRIIRGNLSPRDLERIEAALHRYEESYVHYMDDPNTTLDAIRREARRLQRDGGLDMILIDYIGLLELNGPDKNDFDRLTRLSNRLKIMARELDVAVVALSQLSRAVEQRPDKRPMLSDLRQTGALEQDADVVMFIYRDEYYNKETLSPGVIEIILGKQRNGPTGIVRLLFQSMTASISDLPQDAA</sequence>
<dbReference type="PROSITE" id="PS51199">
    <property type="entry name" value="SF4_HELICASE"/>
    <property type="match status" value="1"/>
</dbReference>
<feature type="domain" description="DOD-type homing endonuclease" evidence="13">
    <location>
        <begin position="351"/>
        <end position="433"/>
    </location>
</feature>
<dbReference type="Gene3D" id="3.40.50.300">
    <property type="entry name" value="P-loop containing nucleotide triphosphate hydrolases"/>
    <property type="match status" value="1"/>
</dbReference>
<dbReference type="GO" id="GO:0043139">
    <property type="term" value="F:5'-3' DNA helicase activity"/>
    <property type="evidence" value="ECO:0007669"/>
    <property type="project" value="UniProtKB-EC"/>
</dbReference>
<dbReference type="EMBL" id="JAVDQK010000004">
    <property type="protein sequence ID" value="MDR6218457.1"/>
    <property type="molecule type" value="Genomic_DNA"/>
</dbReference>
<accession>A0AAE3XBI8</accession>
<keyword evidence="6" id="KW-0067">ATP-binding</keyword>
<comment type="caution">
    <text evidence="15">The sequence shown here is derived from an EMBL/GenBank/DDBJ whole genome shotgun (WGS) entry which is preliminary data.</text>
</comment>
<evidence type="ECO:0000313" key="16">
    <source>
        <dbReference type="Proteomes" id="UP001185331"/>
    </source>
</evidence>
<reference evidence="15" key="1">
    <citation type="submission" date="2023-07" db="EMBL/GenBank/DDBJ databases">
        <title>Sorghum-associated microbial communities from plants grown in Nebraska, USA.</title>
        <authorList>
            <person name="Schachtman D."/>
        </authorList>
    </citation>
    <scope>NUCLEOTIDE SEQUENCE</scope>
    <source>
        <strain evidence="15">BE330</strain>
    </source>
</reference>
<dbReference type="InterPro" id="IPR036844">
    <property type="entry name" value="Hint_dom_sf"/>
</dbReference>
<evidence type="ECO:0000313" key="15">
    <source>
        <dbReference type="EMBL" id="MDR6218457.1"/>
    </source>
</evidence>
<name>A0AAE3XBI8_9DEIO</name>
<keyword evidence="8" id="KW-0413">Isomerase</keyword>
<evidence type="ECO:0000256" key="6">
    <source>
        <dbReference type="ARBA" id="ARBA00022840"/>
    </source>
</evidence>
<dbReference type="Pfam" id="PF03796">
    <property type="entry name" value="DnaB_C"/>
    <property type="match status" value="1"/>
</dbReference>
<dbReference type="Gene3D" id="3.10.28.10">
    <property type="entry name" value="Homing endonucleases"/>
    <property type="match status" value="1"/>
</dbReference>
<dbReference type="Pfam" id="PF00772">
    <property type="entry name" value="DnaB"/>
    <property type="match status" value="1"/>
</dbReference>
<dbReference type="AlphaFoldDB" id="A0AAE3XBI8"/>
<dbReference type="InterPro" id="IPR027417">
    <property type="entry name" value="P-loop_NTPase"/>
</dbReference>
<dbReference type="InterPro" id="IPR027434">
    <property type="entry name" value="Homing_endonucl"/>
</dbReference>
<evidence type="ECO:0000256" key="5">
    <source>
        <dbReference type="ARBA" id="ARBA00022806"/>
    </source>
</evidence>
<keyword evidence="4 15" id="KW-0378">Hydrolase</keyword>
<evidence type="ECO:0000256" key="7">
    <source>
        <dbReference type="ARBA" id="ARBA00023125"/>
    </source>
</evidence>
<dbReference type="GO" id="GO:0006260">
    <property type="term" value="P:DNA replication"/>
    <property type="evidence" value="ECO:0007669"/>
    <property type="project" value="UniProtKB-KW"/>
</dbReference>
<dbReference type="Gene3D" id="1.10.860.10">
    <property type="entry name" value="DNAb Helicase, Chain A"/>
    <property type="match status" value="1"/>
</dbReference>
<comment type="catalytic activity">
    <reaction evidence="12">
        <text>ATP + H2O = ADP + phosphate + H(+)</text>
        <dbReference type="Rhea" id="RHEA:13065"/>
        <dbReference type="ChEBI" id="CHEBI:15377"/>
        <dbReference type="ChEBI" id="CHEBI:15378"/>
        <dbReference type="ChEBI" id="CHEBI:30616"/>
        <dbReference type="ChEBI" id="CHEBI:43474"/>
        <dbReference type="ChEBI" id="CHEBI:456216"/>
        <dbReference type="EC" id="5.6.2.3"/>
    </reaction>
</comment>
<dbReference type="InterPro" id="IPR036185">
    <property type="entry name" value="DNA_heli_DnaB-like_N_sf"/>
</dbReference>
<dbReference type="Proteomes" id="UP001185331">
    <property type="component" value="Unassembled WGS sequence"/>
</dbReference>
<dbReference type="SUPFAM" id="SSF48024">
    <property type="entry name" value="N-terminal domain of DnaB helicase"/>
    <property type="match status" value="1"/>
</dbReference>
<evidence type="ECO:0000256" key="11">
    <source>
        <dbReference type="ARBA" id="ARBA00045002"/>
    </source>
</evidence>